<dbReference type="Pfam" id="PF00856">
    <property type="entry name" value="SET"/>
    <property type="match status" value="1"/>
</dbReference>
<dbReference type="STRING" id="1156394.T0S7W2"/>
<keyword evidence="2 4" id="KW-0808">Transferase</keyword>
<evidence type="ECO:0000256" key="1">
    <source>
        <dbReference type="ARBA" id="ARBA00022603"/>
    </source>
</evidence>
<evidence type="ECO:0000259" key="5">
    <source>
        <dbReference type="Pfam" id="PF00856"/>
    </source>
</evidence>
<dbReference type="Gene3D" id="3.90.1410.10">
    <property type="entry name" value="set domain protein methyltransferase, domain 1"/>
    <property type="match status" value="1"/>
</dbReference>
<gene>
    <name evidence="6" type="ORF">SDRG_01243</name>
</gene>
<dbReference type="InterPro" id="IPR001214">
    <property type="entry name" value="SET_dom"/>
</dbReference>
<dbReference type="OMA" id="TIFYGPR"/>
<evidence type="ECO:0000313" key="6">
    <source>
        <dbReference type="EMBL" id="EQC41268.1"/>
    </source>
</evidence>
<reference evidence="6 7" key="1">
    <citation type="submission" date="2012-04" db="EMBL/GenBank/DDBJ databases">
        <title>The Genome Sequence of Saprolegnia declina VS20.</title>
        <authorList>
            <consortium name="The Broad Institute Genome Sequencing Platform"/>
            <person name="Russ C."/>
            <person name="Nusbaum C."/>
            <person name="Tyler B."/>
            <person name="van West P."/>
            <person name="Dieguez-Uribeondo J."/>
            <person name="de Bruijn I."/>
            <person name="Tripathy S."/>
            <person name="Jiang R."/>
            <person name="Young S.K."/>
            <person name="Zeng Q."/>
            <person name="Gargeya S."/>
            <person name="Fitzgerald M."/>
            <person name="Haas B."/>
            <person name="Abouelleil A."/>
            <person name="Alvarado L."/>
            <person name="Arachchi H.M."/>
            <person name="Berlin A."/>
            <person name="Chapman S.B."/>
            <person name="Goldberg J."/>
            <person name="Griggs A."/>
            <person name="Gujja S."/>
            <person name="Hansen M."/>
            <person name="Howarth C."/>
            <person name="Imamovic A."/>
            <person name="Larimer J."/>
            <person name="McCowen C."/>
            <person name="Montmayeur A."/>
            <person name="Murphy C."/>
            <person name="Neiman D."/>
            <person name="Pearson M."/>
            <person name="Priest M."/>
            <person name="Roberts A."/>
            <person name="Saif S."/>
            <person name="Shea T."/>
            <person name="Sisk P."/>
            <person name="Sykes S."/>
            <person name="Wortman J."/>
            <person name="Nusbaum C."/>
            <person name="Birren B."/>
        </authorList>
    </citation>
    <scope>NUCLEOTIDE SEQUENCE [LARGE SCALE GENOMIC DNA]</scope>
    <source>
        <strain evidence="6 7">VS20</strain>
    </source>
</reference>
<dbReference type="EC" id="2.1.1.85" evidence="4"/>
<dbReference type="Proteomes" id="UP000030762">
    <property type="component" value="Unassembled WGS sequence"/>
</dbReference>
<dbReference type="GeneID" id="19941970"/>
<dbReference type="InterPro" id="IPR046341">
    <property type="entry name" value="SET_dom_sf"/>
</dbReference>
<dbReference type="OrthoDB" id="441812at2759"/>
<comment type="catalytic activity">
    <reaction evidence="4">
        <text>L-histidyl-[protein] + S-adenosyl-L-methionine = N(tele)-methyl-L-histidyl-[protein] + S-adenosyl-L-homocysteine + H(+)</text>
        <dbReference type="Rhea" id="RHEA:19369"/>
        <dbReference type="Rhea" id="RHEA-COMP:9745"/>
        <dbReference type="Rhea" id="RHEA-COMP:11600"/>
        <dbReference type="ChEBI" id="CHEBI:15378"/>
        <dbReference type="ChEBI" id="CHEBI:16367"/>
        <dbReference type="ChEBI" id="CHEBI:29979"/>
        <dbReference type="ChEBI" id="CHEBI:57856"/>
        <dbReference type="ChEBI" id="CHEBI:59789"/>
        <dbReference type="EC" id="2.1.1.85"/>
    </reaction>
</comment>
<dbReference type="GO" id="GO:0018064">
    <property type="term" value="F:protein-L-histidine N-tele-methyltransferase activity"/>
    <property type="evidence" value="ECO:0007669"/>
    <property type="project" value="UniProtKB-EC"/>
</dbReference>
<accession>T0S7W2</accession>
<dbReference type="GO" id="GO:0032259">
    <property type="term" value="P:methylation"/>
    <property type="evidence" value="ECO:0007669"/>
    <property type="project" value="UniProtKB-KW"/>
</dbReference>
<dbReference type="CDD" id="cd19176">
    <property type="entry name" value="SET_SETD3"/>
    <property type="match status" value="1"/>
</dbReference>
<evidence type="ECO:0000256" key="2">
    <source>
        <dbReference type="ARBA" id="ARBA00022679"/>
    </source>
</evidence>
<dbReference type="SUPFAM" id="SSF82199">
    <property type="entry name" value="SET domain"/>
    <property type="match status" value="1"/>
</dbReference>
<name>T0S7W2_SAPDV</name>
<dbReference type="AlphaFoldDB" id="T0S7W2"/>
<dbReference type="eggNOG" id="KOG1337">
    <property type="taxonomic scope" value="Eukaryota"/>
</dbReference>
<protein>
    <recommendedName>
        <fullName evidence="4">protein-histidine N-methyltransferase</fullName>
        <ecNumber evidence="4">2.1.1.85</ecNumber>
    </recommendedName>
</protein>
<feature type="domain" description="SET" evidence="5">
    <location>
        <begin position="81"/>
        <end position="285"/>
    </location>
</feature>
<keyword evidence="1 4" id="KW-0489">Methyltransferase</keyword>
<dbReference type="InterPro" id="IPR025785">
    <property type="entry name" value="SETD3"/>
</dbReference>
<proteinExistence type="inferred from homology"/>
<sequence length="432" mass="46191">METLLTLLRATPSSASLLSNASAVAQLANAVQAIRTADRAAAPIARLSSEADLAVFAAWFADAVGASDAKYSFQHMGPTLGNGVVATAAIEAGERVLFVPERLLLTSSTAHLPCFAPLQHDPLLSQFPSAMLALRLLYEMQEGDSSPLAAYLRILPTRFHLPFDYSSDDFAALLPTMAYAPAVQLLYNGLKQYTYLHARLSSLSVVPITSFTLENFLWATSVVLTRQNNVPTPTDPRALALIPGWDLCNHAPGSITTYYESAQHGVVCDAMASFSTGEQLTIFYGPRPNAELLVYSGFCLAVNAYDTLRLRLSAHNDALWKVRAMVLAKLGATLESDAALVRVASDGTFAYVTDQRTVHVLLLDKAGLGAALRSLPAFLPWTDEVAARAKTLMKQAAAAQVATLQRHAGAHAVVAAYVASEAALLERLCASA</sequence>
<comment type="similarity">
    <text evidence="4">Belongs to the class V-like SAM-binding methyltransferase superfamily. SETD3 actin-histidine methyltransferase family.</text>
</comment>
<evidence type="ECO:0000256" key="3">
    <source>
        <dbReference type="ARBA" id="ARBA00022691"/>
    </source>
</evidence>
<dbReference type="InterPro" id="IPR050600">
    <property type="entry name" value="SETD3_SETD6_MTase"/>
</dbReference>
<evidence type="ECO:0000256" key="4">
    <source>
        <dbReference type="PROSITE-ProRule" id="PRU00898"/>
    </source>
</evidence>
<keyword evidence="7" id="KW-1185">Reference proteome</keyword>
<dbReference type="RefSeq" id="XP_008604982.1">
    <property type="nucleotide sequence ID" value="XM_008606760.1"/>
</dbReference>
<dbReference type="VEuPathDB" id="FungiDB:SDRG_01243"/>
<dbReference type="EMBL" id="JH767134">
    <property type="protein sequence ID" value="EQC41268.1"/>
    <property type="molecule type" value="Genomic_DNA"/>
</dbReference>
<dbReference type="PROSITE" id="PS51565">
    <property type="entry name" value="SAM_MT85_SETD3"/>
    <property type="match status" value="1"/>
</dbReference>
<dbReference type="GO" id="GO:0016279">
    <property type="term" value="F:protein-lysine N-methyltransferase activity"/>
    <property type="evidence" value="ECO:0007669"/>
    <property type="project" value="TreeGrafter"/>
</dbReference>
<organism evidence="6 7">
    <name type="scientific">Saprolegnia diclina (strain VS20)</name>
    <dbReference type="NCBI Taxonomy" id="1156394"/>
    <lineage>
        <taxon>Eukaryota</taxon>
        <taxon>Sar</taxon>
        <taxon>Stramenopiles</taxon>
        <taxon>Oomycota</taxon>
        <taxon>Saprolegniomycetes</taxon>
        <taxon>Saprolegniales</taxon>
        <taxon>Saprolegniaceae</taxon>
        <taxon>Saprolegnia</taxon>
    </lineage>
</organism>
<dbReference type="InParanoid" id="T0S7W2"/>
<dbReference type="PANTHER" id="PTHR13271">
    <property type="entry name" value="UNCHARACTERIZED PUTATIVE METHYLTRANSFERASE"/>
    <property type="match status" value="1"/>
</dbReference>
<keyword evidence="3 4" id="KW-0949">S-adenosyl-L-methionine</keyword>
<dbReference type="PANTHER" id="PTHR13271:SF47">
    <property type="entry name" value="ACTIN-HISTIDINE N-METHYLTRANSFERASE"/>
    <property type="match status" value="1"/>
</dbReference>
<evidence type="ECO:0000313" key="7">
    <source>
        <dbReference type="Proteomes" id="UP000030762"/>
    </source>
</evidence>
<dbReference type="InterPro" id="IPR044428">
    <property type="entry name" value="SETD3_SET"/>
</dbReference>